<sequence length="71" mass="8038">MKVPWPAAFEDGDVRMFLEELEDVVELAGIRTDRGKLTTLRWLLKGSVERGTKRPGEDGVGRREGRLDRGL</sequence>
<proteinExistence type="predicted"/>
<dbReference type="WBParaSite" id="ECPE_0000340101-mRNA-1">
    <property type="protein sequence ID" value="ECPE_0000340101-mRNA-1"/>
    <property type="gene ID" value="ECPE_0000340101"/>
</dbReference>
<reference evidence="2 3" key="2">
    <citation type="submission" date="2018-11" db="EMBL/GenBank/DDBJ databases">
        <authorList>
            <consortium name="Pathogen Informatics"/>
        </authorList>
    </citation>
    <scope>NUCLEOTIDE SEQUENCE [LARGE SCALE GENOMIC DNA]</scope>
    <source>
        <strain evidence="2 3">Egypt</strain>
    </source>
</reference>
<gene>
    <name evidence="2" type="ORF">ECPE_LOCUS3398</name>
</gene>
<protein>
    <submittedName>
        <fullName evidence="4">Reverse transcriptase domain-containing protein</fullName>
    </submittedName>
</protein>
<name>A0A183A8W3_9TREM</name>
<organism evidence="4">
    <name type="scientific">Echinostoma caproni</name>
    <dbReference type="NCBI Taxonomy" id="27848"/>
    <lineage>
        <taxon>Eukaryota</taxon>
        <taxon>Metazoa</taxon>
        <taxon>Spiralia</taxon>
        <taxon>Lophotrochozoa</taxon>
        <taxon>Platyhelminthes</taxon>
        <taxon>Trematoda</taxon>
        <taxon>Digenea</taxon>
        <taxon>Plagiorchiida</taxon>
        <taxon>Echinostomata</taxon>
        <taxon>Echinostomatoidea</taxon>
        <taxon>Echinostomatidae</taxon>
        <taxon>Echinostoma</taxon>
    </lineage>
</organism>
<dbReference type="Proteomes" id="UP000272942">
    <property type="component" value="Unassembled WGS sequence"/>
</dbReference>
<evidence type="ECO:0000313" key="3">
    <source>
        <dbReference type="Proteomes" id="UP000272942"/>
    </source>
</evidence>
<evidence type="ECO:0000313" key="4">
    <source>
        <dbReference type="WBParaSite" id="ECPE_0000340101-mRNA-1"/>
    </source>
</evidence>
<dbReference type="EMBL" id="UZAN01040359">
    <property type="protein sequence ID" value="VDP69391.1"/>
    <property type="molecule type" value="Genomic_DNA"/>
</dbReference>
<keyword evidence="3" id="KW-1185">Reference proteome</keyword>
<reference evidence="4" key="1">
    <citation type="submission" date="2016-06" db="UniProtKB">
        <authorList>
            <consortium name="WormBaseParasite"/>
        </authorList>
    </citation>
    <scope>IDENTIFICATION</scope>
</reference>
<evidence type="ECO:0000256" key="1">
    <source>
        <dbReference type="SAM" id="MobiDB-lite"/>
    </source>
</evidence>
<dbReference type="AlphaFoldDB" id="A0A183A8W3"/>
<dbReference type="OrthoDB" id="6247559at2759"/>
<evidence type="ECO:0000313" key="2">
    <source>
        <dbReference type="EMBL" id="VDP69391.1"/>
    </source>
</evidence>
<feature type="region of interest" description="Disordered" evidence="1">
    <location>
        <begin position="50"/>
        <end position="71"/>
    </location>
</feature>
<accession>A0A183A8W3</accession>